<name>A0A402DQA1_9CELL</name>
<dbReference type="InterPro" id="IPR001173">
    <property type="entry name" value="Glyco_trans_2-like"/>
</dbReference>
<feature type="domain" description="Glycosyltransferase 2-like" evidence="1">
    <location>
        <begin position="294"/>
        <end position="395"/>
    </location>
</feature>
<keyword evidence="3" id="KW-1185">Reference proteome</keyword>
<dbReference type="Proteomes" id="UP000289954">
    <property type="component" value="Unassembled WGS sequence"/>
</dbReference>
<reference evidence="2 3" key="1">
    <citation type="submission" date="2019-01" db="EMBL/GenBank/DDBJ databases">
        <title>Draft genome sequence of Cellulomonas takizawaensis strain TKZ-21.</title>
        <authorList>
            <person name="Yamamura H."/>
            <person name="Hayashi T."/>
            <person name="Hamada M."/>
            <person name="Serisawa Y."/>
            <person name="Matsuyama K."/>
            <person name="Nakagawa Y."/>
            <person name="Otoguro M."/>
            <person name="Yanagida F."/>
            <person name="Hayakawa M."/>
        </authorList>
    </citation>
    <scope>NUCLEOTIDE SEQUENCE [LARGE SCALE GENOMIC DNA]</scope>
    <source>
        <strain evidence="2 3">NBRC12680</strain>
    </source>
</reference>
<dbReference type="Pfam" id="PF00535">
    <property type="entry name" value="Glycos_transf_2"/>
    <property type="match status" value="1"/>
</dbReference>
<comment type="caution">
    <text evidence="2">The sequence shown here is derived from an EMBL/GenBank/DDBJ whole genome shotgun (WGS) entry which is preliminary data.</text>
</comment>
<dbReference type="Gene3D" id="3.40.50.150">
    <property type="entry name" value="Vaccinia Virus protein VP39"/>
    <property type="match status" value="1"/>
</dbReference>
<accession>A0A402DQA1</accession>
<dbReference type="SUPFAM" id="SSF53448">
    <property type="entry name" value="Nucleotide-diphospho-sugar transferases"/>
    <property type="match status" value="1"/>
</dbReference>
<proteinExistence type="predicted"/>
<evidence type="ECO:0000259" key="1">
    <source>
        <dbReference type="Pfam" id="PF00535"/>
    </source>
</evidence>
<dbReference type="Gene3D" id="3.90.550.10">
    <property type="entry name" value="Spore Coat Polysaccharide Biosynthesis Protein SpsA, Chain A"/>
    <property type="match status" value="1"/>
</dbReference>
<gene>
    <name evidence="2" type="ORF">CBZ_13340</name>
</gene>
<dbReference type="SUPFAM" id="SSF53335">
    <property type="entry name" value="S-adenosyl-L-methionine-dependent methyltransferases"/>
    <property type="match status" value="1"/>
</dbReference>
<dbReference type="OrthoDB" id="9810247at2"/>
<dbReference type="PANTHER" id="PTHR43685:SF2">
    <property type="entry name" value="GLYCOSYLTRANSFERASE 2-LIKE DOMAIN-CONTAINING PROTEIN"/>
    <property type="match status" value="1"/>
</dbReference>
<dbReference type="InterPro" id="IPR050834">
    <property type="entry name" value="Glycosyltransf_2"/>
</dbReference>
<evidence type="ECO:0000313" key="3">
    <source>
        <dbReference type="Proteomes" id="UP000289954"/>
    </source>
</evidence>
<evidence type="ECO:0000313" key="2">
    <source>
        <dbReference type="EMBL" id="GCE76278.1"/>
    </source>
</evidence>
<dbReference type="PANTHER" id="PTHR43685">
    <property type="entry name" value="GLYCOSYLTRANSFERASE"/>
    <property type="match status" value="1"/>
</dbReference>
<dbReference type="InterPro" id="IPR029044">
    <property type="entry name" value="Nucleotide-diphossugar_trans"/>
</dbReference>
<dbReference type="EMBL" id="BIMR01000086">
    <property type="protein sequence ID" value="GCE76278.1"/>
    <property type="molecule type" value="Genomic_DNA"/>
</dbReference>
<dbReference type="CDD" id="cd00761">
    <property type="entry name" value="Glyco_tranf_GTA_type"/>
    <property type="match status" value="1"/>
</dbReference>
<sequence length="643" mass="71026">MRPIDTSSDTVETGSVAPVEIPRAVGRFSHDNVYGNALTLLEAHRSAIVDDARDVIHLDLSCGDAPLAVPLTASLRRTYVGTDGSPDAVAALTARGFEGHHVDLVDREQIAADLRAVIGDRRVASISLIDVLQGMPPTQTVLAGVRDVALEHGAVVVVSVPNVTHADVGFKLAIGRWDVTPTGVLSASALQHYDASSFERALRLAGLHPTASRDVDRERSDQHFPEDHSALQRGTSLHGLLLALREEAGPGAQTTQFVRVCVPGPLTDEAQFVEPFDGVRPFLSIVMRTQGTRLQCLVEALTCLAGQSNTDFEVLVLGHRLTVEAQLGVERVIADLPTWMRERTRLVRVEHGRRAAPLNVGFAEARGHYIAILDDDDIPIGHWVETFASLAERHPGQMLRAVSARQDIVECTVLDRVGIRSTGSIEDIYPATFDFVDHLRQNFTPNTAIAFPRGIYHDMGIHFDESLTTTEDWDFIMRAASVVGVASAPTITSLYHWWVQGASSRTDHDNGEWDRNFQAILRKFDENPVLMPVGSTVRIRALLRERDEAVWSIGHEQGLARLSAEAFGRERERVAMLFEVQSILDSRSWRFSAPLRVPARLVGRGRRIKASTYAYASTEQLAEVVRNLRASRSWRATKPLRRR</sequence>
<dbReference type="InterPro" id="IPR029063">
    <property type="entry name" value="SAM-dependent_MTases_sf"/>
</dbReference>
<dbReference type="AlphaFoldDB" id="A0A402DQA1"/>
<protein>
    <recommendedName>
        <fullName evidence="1">Glycosyltransferase 2-like domain-containing protein</fullName>
    </recommendedName>
</protein>
<organism evidence="2 3">
    <name type="scientific">Cellulomonas biazotea</name>
    <dbReference type="NCBI Taxonomy" id="1709"/>
    <lineage>
        <taxon>Bacteria</taxon>
        <taxon>Bacillati</taxon>
        <taxon>Actinomycetota</taxon>
        <taxon>Actinomycetes</taxon>
        <taxon>Micrococcales</taxon>
        <taxon>Cellulomonadaceae</taxon>
        <taxon>Cellulomonas</taxon>
    </lineage>
</organism>